<dbReference type="SUPFAM" id="SSF51735">
    <property type="entry name" value="NAD(P)-binding Rossmann-fold domains"/>
    <property type="match status" value="1"/>
</dbReference>
<dbReference type="Gene3D" id="3.40.50.720">
    <property type="entry name" value="NAD(P)-binding Rossmann-like Domain"/>
    <property type="match status" value="1"/>
</dbReference>
<dbReference type="Pfam" id="PF05368">
    <property type="entry name" value="NmrA"/>
    <property type="match status" value="1"/>
</dbReference>
<evidence type="ECO:0000313" key="5">
    <source>
        <dbReference type="Proteomes" id="UP000034112"/>
    </source>
</evidence>
<dbReference type="InterPro" id="IPR036291">
    <property type="entry name" value="NAD(P)-bd_dom_sf"/>
</dbReference>
<comment type="caution">
    <text evidence="4">The sequence shown here is derived from an EMBL/GenBank/DDBJ whole genome shotgun (WGS) entry which is preliminary data.</text>
</comment>
<evidence type="ECO:0000313" key="4">
    <source>
        <dbReference type="EMBL" id="KKP06932.1"/>
    </source>
</evidence>
<dbReference type="GO" id="GO:0016491">
    <property type="term" value="F:oxidoreductase activity"/>
    <property type="evidence" value="ECO:0007669"/>
    <property type="project" value="UniProtKB-KW"/>
</dbReference>
<dbReference type="PANTHER" id="PTHR47706">
    <property type="entry name" value="NMRA-LIKE FAMILY PROTEIN"/>
    <property type="match status" value="1"/>
</dbReference>
<dbReference type="InterPro" id="IPR051609">
    <property type="entry name" value="NmrA/Isoflavone_reductase-like"/>
</dbReference>
<dbReference type="Proteomes" id="UP000034112">
    <property type="component" value="Unassembled WGS sequence"/>
</dbReference>
<dbReference type="AlphaFoldDB" id="A0A0G0A3T4"/>
<dbReference type="PANTHER" id="PTHR47706:SF1">
    <property type="entry name" value="CIPA-LIKE, PUTATIVE (AFU_ORTHOLOGUE AFUA_1G12460)-RELATED"/>
    <property type="match status" value="1"/>
</dbReference>
<organism evidence="4 5">
    <name type="scientific">Trichoderma harzianum</name>
    <name type="common">Hypocrea lixii</name>
    <dbReference type="NCBI Taxonomy" id="5544"/>
    <lineage>
        <taxon>Eukaryota</taxon>
        <taxon>Fungi</taxon>
        <taxon>Dikarya</taxon>
        <taxon>Ascomycota</taxon>
        <taxon>Pezizomycotina</taxon>
        <taxon>Sordariomycetes</taxon>
        <taxon>Hypocreomycetidae</taxon>
        <taxon>Hypocreales</taxon>
        <taxon>Hypocreaceae</taxon>
        <taxon>Trichoderma</taxon>
    </lineage>
</organism>
<dbReference type="InterPro" id="IPR045312">
    <property type="entry name" value="PCBER-like"/>
</dbReference>
<evidence type="ECO:0000256" key="2">
    <source>
        <dbReference type="ARBA" id="ARBA00023002"/>
    </source>
</evidence>
<name>A0A0G0A3T4_TRIHA</name>
<dbReference type="EMBL" id="JOKZ01000016">
    <property type="protein sequence ID" value="KKP06932.1"/>
    <property type="molecule type" value="Genomic_DNA"/>
</dbReference>
<keyword evidence="1" id="KW-0521">NADP</keyword>
<dbReference type="Gene3D" id="3.90.25.10">
    <property type="entry name" value="UDP-galactose 4-epimerase, domain 1"/>
    <property type="match status" value="1"/>
</dbReference>
<evidence type="ECO:0000256" key="1">
    <source>
        <dbReference type="ARBA" id="ARBA00022857"/>
    </source>
</evidence>
<evidence type="ECO:0000259" key="3">
    <source>
        <dbReference type="Pfam" id="PF05368"/>
    </source>
</evidence>
<accession>A0A0G0A3T4</accession>
<dbReference type="OMA" id="LDFQNHT"/>
<dbReference type="CDD" id="cd05259">
    <property type="entry name" value="PCBER_SDR_a"/>
    <property type="match status" value="1"/>
</dbReference>
<dbReference type="OrthoDB" id="9974981at2759"/>
<dbReference type="InterPro" id="IPR008030">
    <property type="entry name" value="NmrA-like"/>
</dbReference>
<feature type="domain" description="NmrA-like" evidence="3">
    <location>
        <begin position="6"/>
        <end position="217"/>
    </location>
</feature>
<gene>
    <name evidence="4" type="ORF">THAR02_01013</name>
</gene>
<proteinExistence type="predicted"/>
<keyword evidence="2" id="KW-0560">Oxidoreductase</keyword>
<sequence>MAVIRNVAVAGASGNIGSYVLKALLQANFNVTVLTRSQKPGAYDSKITVVEVDFTSVSSLTSALQNQDAIVSTVGKAGLEAQRLLIDAAIAAGVQRFIPSDYGVCTTSPKVSDFPFYSTLATVRQYLEDKAATGALSYTVVASGSFLEYVLMTPAVVNFKEHSVTLMDEGKNRISTSPLASIGTAVAGVFKNPDETKNRVIYVSATILTQKQIFDIAKEIKPEITWTVSNIKASEILKEGLDAVAAGDDGMQAIGNILIGTAFGGEEYGCAYDNNDNALLGIEPITDETLKSLIAAQLN</sequence>
<protein>
    <recommendedName>
        <fullName evidence="3">NmrA-like domain-containing protein</fullName>
    </recommendedName>
</protein>
<reference evidence="5" key="1">
    <citation type="journal article" date="2015" name="Genome Announc.">
        <title>Draft whole-genome sequence of the biocontrol agent Trichoderma harzianum T6776.</title>
        <authorList>
            <person name="Baroncelli R."/>
            <person name="Piaggeschi G."/>
            <person name="Fiorini L."/>
            <person name="Bertolini E."/>
            <person name="Zapparata A."/>
            <person name="Pe M.E."/>
            <person name="Sarrocco S."/>
            <person name="Vannacci G."/>
        </authorList>
    </citation>
    <scope>NUCLEOTIDE SEQUENCE [LARGE SCALE GENOMIC DNA]</scope>
    <source>
        <strain evidence="5">T6776</strain>
    </source>
</reference>